<keyword evidence="2" id="KW-1185">Reference proteome</keyword>
<sequence>MATMQITVSDDEKKRIDQLLQDNSLPIRSKDNKNFDKKAIITPTINDKGELVLPADVPEDVREWVENG</sequence>
<name>A0A437SX15_9LACO</name>
<dbReference type="RefSeq" id="WP_103660611.1">
    <property type="nucleotide sequence ID" value="NZ_ML136873.1"/>
</dbReference>
<dbReference type="AlphaFoldDB" id="A0A437SX15"/>
<comment type="caution">
    <text evidence="1">The sequence shown here is derived from an EMBL/GenBank/DDBJ whole genome shotgun (WGS) entry which is preliminary data.</text>
</comment>
<evidence type="ECO:0000313" key="2">
    <source>
        <dbReference type="Proteomes" id="UP000288291"/>
    </source>
</evidence>
<evidence type="ECO:0000313" key="1">
    <source>
        <dbReference type="EMBL" id="RVU71463.1"/>
    </source>
</evidence>
<proteinExistence type="predicted"/>
<dbReference type="EMBL" id="RXIA01000004">
    <property type="protein sequence ID" value="RVU71463.1"/>
    <property type="molecule type" value="Genomic_DNA"/>
</dbReference>
<organism evidence="1 2">
    <name type="scientific">Lactobacillus xujianguonis</name>
    <dbReference type="NCBI Taxonomy" id="2495899"/>
    <lineage>
        <taxon>Bacteria</taxon>
        <taxon>Bacillati</taxon>
        <taxon>Bacillota</taxon>
        <taxon>Bacilli</taxon>
        <taxon>Lactobacillales</taxon>
        <taxon>Lactobacillaceae</taxon>
        <taxon>Lactobacillus</taxon>
    </lineage>
</organism>
<gene>
    <name evidence="1" type="ORF">EJK17_01820</name>
</gene>
<dbReference type="Proteomes" id="UP000288291">
    <property type="component" value="Unassembled WGS sequence"/>
</dbReference>
<reference evidence="1 2" key="1">
    <citation type="submission" date="2018-12" db="EMBL/GenBank/DDBJ databases">
        <authorList>
            <person name="Meng J."/>
        </authorList>
    </citation>
    <scope>NUCLEOTIDE SEQUENCE [LARGE SCALE GENOMIC DNA]</scope>
    <source>
        <strain evidence="1 2">HT111-2</strain>
    </source>
</reference>
<protein>
    <submittedName>
        <fullName evidence="1">Uncharacterized protein</fullName>
    </submittedName>
</protein>
<accession>A0A437SX15</accession>